<dbReference type="SUPFAM" id="SSF63446">
    <property type="entry name" value="Type I dockerin domain"/>
    <property type="match status" value="1"/>
</dbReference>
<dbReference type="InterPro" id="IPR036439">
    <property type="entry name" value="Dockerin_dom_sf"/>
</dbReference>
<feature type="signal peptide" evidence="1">
    <location>
        <begin position="1"/>
        <end position="23"/>
    </location>
</feature>
<accession>A0A855XD79</accession>
<feature type="chain" id="PRO_5032851480" description="Dockerin domain-containing protein" evidence="1">
    <location>
        <begin position="24"/>
        <end position="151"/>
    </location>
</feature>
<dbReference type="Gene3D" id="1.10.1330.10">
    <property type="entry name" value="Dockerin domain"/>
    <property type="match status" value="1"/>
</dbReference>
<dbReference type="Proteomes" id="UP000250918">
    <property type="component" value="Unassembled WGS sequence"/>
</dbReference>
<organism evidence="2 3">
    <name type="scientific">candidate division GN15 bacterium</name>
    <dbReference type="NCBI Taxonomy" id="2072418"/>
    <lineage>
        <taxon>Bacteria</taxon>
        <taxon>candidate division GN15</taxon>
    </lineage>
</organism>
<evidence type="ECO:0000313" key="2">
    <source>
        <dbReference type="EMBL" id="PWB76083.1"/>
    </source>
</evidence>
<dbReference type="EMBL" id="PQAP01000005">
    <property type="protein sequence ID" value="PWB76083.1"/>
    <property type="molecule type" value="Genomic_DNA"/>
</dbReference>
<evidence type="ECO:0000313" key="3">
    <source>
        <dbReference type="Proteomes" id="UP000250918"/>
    </source>
</evidence>
<comment type="caution">
    <text evidence="2">The sequence shown here is derived from an EMBL/GenBank/DDBJ whole genome shotgun (WGS) entry which is preliminary data.</text>
</comment>
<dbReference type="GO" id="GO:0000272">
    <property type="term" value="P:polysaccharide catabolic process"/>
    <property type="evidence" value="ECO:0007669"/>
    <property type="project" value="InterPro"/>
</dbReference>
<reference evidence="2 3" key="1">
    <citation type="journal article" date="2018" name="ISME J.">
        <title>A methanotrophic archaeon couples anaerobic oxidation of methane to Fe(III) reduction.</title>
        <authorList>
            <person name="Cai C."/>
            <person name="Leu A.O."/>
            <person name="Xie G.J."/>
            <person name="Guo J."/>
            <person name="Feng Y."/>
            <person name="Zhao J.X."/>
            <person name="Tyson G.W."/>
            <person name="Yuan Z."/>
            <person name="Hu S."/>
        </authorList>
    </citation>
    <scope>NUCLEOTIDE SEQUENCE [LARGE SCALE GENOMIC DNA]</scope>
    <source>
        <strain evidence="2">FeB_12</strain>
    </source>
</reference>
<dbReference type="AlphaFoldDB" id="A0A855XD79"/>
<sequence length="151" mass="16145">MNRTTFFVVVIATALLLAGSGLAQTYTLATQILSNGATNSSNASYSLQGTLYQSAIRLTKASGNQVQQGFWRYMLTYYPCCIGIRGNVNNDEQQMVDLTDLTFLSSYLTSGSPVPACYDEGNVNGIGIIDLADLTYLSSYLSGGNPPPSCP</sequence>
<keyword evidence="1" id="KW-0732">Signal</keyword>
<evidence type="ECO:0000256" key="1">
    <source>
        <dbReference type="SAM" id="SignalP"/>
    </source>
</evidence>
<gene>
    <name evidence="2" type="ORF">C3F09_01180</name>
</gene>
<name>A0A855XD79_9BACT</name>
<evidence type="ECO:0008006" key="4">
    <source>
        <dbReference type="Google" id="ProtNLM"/>
    </source>
</evidence>
<proteinExistence type="predicted"/>
<protein>
    <recommendedName>
        <fullName evidence="4">Dockerin domain-containing protein</fullName>
    </recommendedName>
</protein>